<gene>
    <name evidence="3" type="ORF">IAI60_14310</name>
</gene>
<comment type="caution">
    <text evidence="3">The sequence shown here is derived from an EMBL/GenBank/DDBJ whole genome shotgun (WGS) entry which is preliminary data.</text>
</comment>
<feature type="domain" description="Ice-binding protein C-terminal" evidence="2">
    <location>
        <begin position="221"/>
        <end position="245"/>
    </location>
</feature>
<evidence type="ECO:0000256" key="1">
    <source>
        <dbReference type="SAM" id="SignalP"/>
    </source>
</evidence>
<keyword evidence="1" id="KW-0732">Signal</keyword>
<evidence type="ECO:0000313" key="3">
    <source>
        <dbReference type="EMBL" id="MBO1075786.1"/>
    </source>
</evidence>
<sequence length="248" mass="25560">MIAGTCPRHAVVWRLPMKTSGWLGTAVFASLAYLSVSVAQAAPVTSNPSFTTGGITFNNFTIALSGEGNSFPTIAKNVDVSLIPEGVGLQFSSSFSVLTDPKAEIPSGSVLDAAISYIASGTSGVTSIGLSFDASFFGLAVASVTETAWADANRTQIAGQVKVTCGFLEGCTPSDSAKVVALNGSYDKLYITKDILLRALPSGGSAETSFINQTYNPKPTPVPEPATLALFGTGLAALGLIRLRRKAA</sequence>
<dbReference type="InterPro" id="IPR013424">
    <property type="entry name" value="Ice-binding_C"/>
</dbReference>
<organism evidence="3 4">
    <name type="scientific">Roseomonas marmotae</name>
    <dbReference type="NCBI Taxonomy" id="2768161"/>
    <lineage>
        <taxon>Bacteria</taxon>
        <taxon>Pseudomonadati</taxon>
        <taxon>Pseudomonadota</taxon>
        <taxon>Alphaproteobacteria</taxon>
        <taxon>Acetobacterales</taxon>
        <taxon>Roseomonadaceae</taxon>
        <taxon>Roseomonas</taxon>
    </lineage>
</organism>
<evidence type="ECO:0000313" key="4">
    <source>
        <dbReference type="Proteomes" id="UP001518990"/>
    </source>
</evidence>
<keyword evidence="4" id="KW-1185">Reference proteome</keyword>
<dbReference type="EMBL" id="JACTNF010000014">
    <property type="protein sequence ID" value="MBO1075786.1"/>
    <property type="molecule type" value="Genomic_DNA"/>
</dbReference>
<dbReference type="Proteomes" id="UP001518990">
    <property type="component" value="Unassembled WGS sequence"/>
</dbReference>
<feature type="chain" id="PRO_5047057041" evidence="1">
    <location>
        <begin position="42"/>
        <end position="248"/>
    </location>
</feature>
<proteinExistence type="predicted"/>
<reference evidence="3 4" key="1">
    <citation type="submission" date="2020-09" db="EMBL/GenBank/DDBJ databases">
        <title>Roseomonas.</title>
        <authorList>
            <person name="Zhu W."/>
        </authorList>
    </citation>
    <scope>NUCLEOTIDE SEQUENCE [LARGE SCALE GENOMIC DNA]</scope>
    <source>
        <strain evidence="3 4">1311</strain>
    </source>
</reference>
<dbReference type="NCBIfam" id="TIGR02595">
    <property type="entry name" value="PEP_CTERM"/>
    <property type="match status" value="1"/>
</dbReference>
<dbReference type="Pfam" id="PF07589">
    <property type="entry name" value="PEP-CTERM"/>
    <property type="match status" value="1"/>
</dbReference>
<evidence type="ECO:0000259" key="2">
    <source>
        <dbReference type="Pfam" id="PF07589"/>
    </source>
</evidence>
<name>A0ABS3KHI2_9PROT</name>
<accession>A0ABS3KHI2</accession>
<feature type="signal peptide" evidence="1">
    <location>
        <begin position="1"/>
        <end position="41"/>
    </location>
</feature>
<protein>
    <submittedName>
        <fullName evidence="3">PEP-CTERM sorting domain-containing protein</fullName>
    </submittedName>
</protein>